<accession>A0A497F1M7</accession>
<protein>
    <submittedName>
        <fullName evidence="1">Uncharacterized protein</fullName>
    </submittedName>
</protein>
<comment type="caution">
    <text evidence="1">The sequence shown here is derived from an EMBL/GenBank/DDBJ whole genome shotgun (WGS) entry which is preliminary data.</text>
</comment>
<dbReference type="EMBL" id="QMRA01000062">
    <property type="protein sequence ID" value="RLE53534.1"/>
    <property type="molecule type" value="Genomic_DNA"/>
</dbReference>
<name>A0A497F1M7_9CREN</name>
<organism evidence="1 2">
    <name type="scientific">Thermoproteota archaeon</name>
    <dbReference type="NCBI Taxonomy" id="2056631"/>
    <lineage>
        <taxon>Archaea</taxon>
        <taxon>Thermoproteota</taxon>
    </lineage>
</organism>
<evidence type="ECO:0000313" key="1">
    <source>
        <dbReference type="EMBL" id="RLE53534.1"/>
    </source>
</evidence>
<sequence>MNWKELYSRVLETSSVDDVLIYSIADNYIEDKFKAEIKRIELDIAKYNRLCDDVKNFFDIKYIFHSKAFNSFIQDPLSHIRDVLKSKIQRSVKKKLSLRRFNQIANLTVRKCIDTNSRILFQNFVALSILYNMHNFDLKIKYPENSWVHLDRKGHQRGGHIPPNYIIDVNGSYYSFFIEAPRPIKWSLPLKSEDSLPLHAAPRPDIMIYRGWVENIVEGESNSTLIKSPDFIIECKEIAGWWKSTRKSKGIKHLTNGEVENVDAVRVIELYRNLYNPGEIILVSKVKVPRGVKYKLSLRGVETIDNTNLNPLAIKRITEIILEHSD</sequence>
<dbReference type="AlphaFoldDB" id="A0A497F1M7"/>
<dbReference type="Proteomes" id="UP000269499">
    <property type="component" value="Unassembled WGS sequence"/>
</dbReference>
<gene>
    <name evidence="1" type="ORF">DRJ26_03245</name>
</gene>
<evidence type="ECO:0000313" key="2">
    <source>
        <dbReference type="Proteomes" id="UP000269499"/>
    </source>
</evidence>
<proteinExistence type="predicted"/>
<reference evidence="1 2" key="1">
    <citation type="submission" date="2018-06" db="EMBL/GenBank/DDBJ databases">
        <title>Extensive metabolic versatility and redundancy in microbially diverse, dynamic hydrothermal sediments.</title>
        <authorList>
            <person name="Dombrowski N."/>
            <person name="Teske A."/>
            <person name="Baker B.J."/>
        </authorList>
    </citation>
    <scope>NUCLEOTIDE SEQUENCE [LARGE SCALE GENOMIC DNA]</scope>
    <source>
        <strain evidence="1">B20_G2</strain>
    </source>
</reference>